<feature type="compositionally biased region" description="Acidic residues" evidence="2">
    <location>
        <begin position="172"/>
        <end position="181"/>
    </location>
</feature>
<keyword evidence="5" id="KW-1185">Reference proteome</keyword>
<dbReference type="InterPro" id="IPR013087">
    <property type="entry name" value="Znf_C2H2_type"/>
</dbReference>
<evidence type="ECO:0000259" key="3">
    <source>
        <dbReference type="PROSITE" id="PS50157"/>
    </source>
</evidence>
<dbReference type="InParanoid" id="M1D9H4"/>
<dbReference type="SUPFAM" id="SSF57667">
    <property type="entry name" value="beta-beta-alpha zinc fingers"/>
    <property type="match status" value="1"/>
</dbReference>
<evidence type="ECO:0000256" key="2">
    <source>
        <dbReference type="SAM" id="MobiDB-lite"/>
    </source>
</evidence>
<reference evidence="5" key="1">
    <citation type="journal article" date="2011" name="Nature">
        <title>Genome sequence and analysis of the tuber crop potato.</title>
        <authorList>
            <consortium name="The Potato Genome Sequencing Consortium"/>
        </authorList>
    </citation>
    <scope>NUCLEOTIDE SEQUENCE [LARGE SCALE GENOMIC DNA]</scope>
    <source>
        <strain evidence="5">cv. DM1-3 516 R44</strain>
    </source>
</reference>
<dbReference type="AlphaFoldDB" id="M1D9H4"/>
<reference evidence="4" key="2">
    <citation type="submission" date="2015-06" db="UniProtKB">
        <authorList>
            <consortium name="EnsemblPlants"/>
        </authorList>
    </citation>
    <scope>IDENTIFICATION</scope>
    <source>
        <strain evidence="4">DM1-3 516 R44</strain>
    </source>
</reference>
<dbReference type="InterPro" id="IPR036236">
    <property type="entry name" value="Znf_C2H2_sf"/>
</dbReference>
<dbReference type="SMART" id="SM00355">
    <property type="entry name" value="ZnF_C2H2"/>
    <property type="match status" value="1"/>
</dbReference>
<feature type="region of interest" description="Disordered" evidence="2">
    <location>
        <begin position="124"/>
        <end position="181"/>
    </location>
</feature>
<accession>M1D9H4</accession>
<feature type="domain" description="C2H2-type" evidence="3">
    <location>
        <begin position="25"/>
        <end position="52"/>
    </location>
</feature>
<dbReference type="GO" id="GO:0008270">
    <property type="term" value="F:zinc ion binding"/>
    <property type="evidence" value="ECO:0007669"/>
    <property type="project" value="UniProtKB-KW"/>
</dbReference>
<feature type="compositionally biased region" description="Basic and acidic residues" evidence="2">
    <location>
        <begin position="144"/>
        <end position="153"/>
    </location>
</feature>
<dbReference type="EnsemblPlants" id="PGSC0003DMT400085433">
    <property type="protein sequence ID" value="PGSC0003DMT400085433"/>
    <property type="gene ID" value="PGSC0003DMG400035004"/>
</dbReference>
<dbReference type="PROSITE" id="PS00028">
    <property type="entry name" value="ZINC_FINGER_C2H2_1"/>
    <property type="match status" value="1"/>
</dbReference>
<dbReference type="Proteomes" id="UP000011115">
    <property type="component" value="Unassembled WGS sequence"/>
</dbReference>
<dbReference type="HOGENOM" id="CLU_1491558_0_0_1"/>
<evidence type="ECO:0000256" key="1">
    <source>
        <dbReference type="PROSITE-ProRule" id="PRU00042"/>
    </source>
</evidence>
<dbReference type="PaxDb" id="4113-PGSC0003DMT400085433"/>
<evidence type="ECO:0000313" key="5">
    <source>
        <dbReference type="Proteomes" id="UP000011115"/>
    </source>
</evidence>
<dbReference type="Pfam" id="PF13912">
    <property type="entry name" value="zf-C2H2_6"/>
    <property type="match status" value="1"/>
</dbReference>
<sequence length="181" mass="20527">MQQQQPSSKMAHQGLVTRAAGIWYYKCRICLEVFTSSQGLVGHQRKHMSQGTWIRVPHVVVPSPAPDPLLIQVDLFVRRLNQQIPYGNRLNVNLLLASTPIESISLPIESSGSITVSAEWMREKENKDKEVEQSSSVTISADWMCEKESKDQEAEQSSSITVTADWMREKENDDQEVEQLD</sequence>
<dbReference type="PROSITE" id="PS50157">
    <property type="entry name" value="ZINC_FINGER_C2H2_2"/>
    <property type="match status" value="1"/>
</dbReference>
<protein>
    <recommendedName>
        <fullName evidence="3">C2H2-type domain-containing protein</fullName>
    </recommendedName>
</protein>
<proteinExistence type="predicted"/>
<keyword evidence="1" id="KW-0479">Metal-binding</keyword>
<organism evidence="4 5">
    <name type="scientific">Solanum tuberosum</name>
    <name type="common">Potato</name>
    <dbReference type="NCBI Taxonomy" id="4113"/>
    <lineage>
        <taxon>Eukaryota</taxon>
        <taxon>Viridiplantae</taxon>
        <taxon>Streptophyta</taxon>
        <taxon>Embryophyta</taxon>
        <taxon>Tracheophyta</taxon>
        <taxon>Spermatophyta</taxon>
        <taxon>Magnoliopsida</taxon>
        <taxon>eudicotyledons</taxon>
        <taxon>Gunneridae</taxon>
        <taxon>Pentapetalae</taxon>
        <taxon>asterids</taxon>
        <taxon>lamiids</taxon>
        <taxon>Solanales</taxon>
        <taxon>Solanaceae</taxon>
        <taxon>Solanoideae</taxon>
        <taxon>Solaneae</taxon>
        <taxon>Solanum</taxon>
    </lineage>
</organism>
<keyword evidence="1" id="KW-0863">Zinc-finger</keyword>
<dbReference type="Gramene" id="PGSC0003DMT400085433">
    <property type="protein sequence ID" value="PGSC0003DMT400085433"/>
    <property type="gene ID" value="PGSC0003DMG400035004"/>
</dbReference>
<evidence type="ECO:0000313" key="4">
    <source>
        <dbReference type="EnsemblPlants" id="PGSC0003DMT400085433"/>
    </source>
</evidence>
<keyword evidence="1" id="KW-0862">Zinc</keyword>
<name>M1D9H4_SOLTU</name>